<evidence type="ECO:0000256" key="6">
    <source>
        <dbReference type="ARBA" id="ARBA00022676"/>
    </source>
</evidence>
<dbReference type="Gene3D" id="6.20.370.110">
    <property type="match status" value="1"/>
</dbReference>
<dbReference type="InterPro" id="IPR023346">
    <property type="entry name" value="Lysozyme-like_dom_sf"/>
</dbReference>
<keyword evidence="15" id="KW-0961">Cell wall biogenesis/degradation</keyword>
<dbReference type="SUPFAM" id="SSF56601">
    <property type="entry name" value="beta-lactamase/transpeptidase-like"/>
    <property type="match status" value="1"/>
</dbReference>
<feature type="compositionally biased region" description="Polar residues" evidence="18">
    <location>
        <begin position="566"/>
        <end position="582"/>
    </location>
</feature>
<keyword evidence="9" id="KW-0378">Hydrolase</keyword>
<comment type="similarity">
    <text evidence="2">In the N-terminal section; belongs to the glycosyltransferase 51 family.</text>
</comment>
<evidence type="ECO:0000256" key="7">
    <source>
        <dbReference type="ARBA" id="ARBA00022679"/>
    </source>
</evidence>
<evidence type="ECO:0000256" key="17">
    <source>
        <dbReference type="ARBA" id="ARBA00049902"/>
    </source>
</evidence>
<proteinExistence type="inferred from homology"/>
<evidence type="ECO:0000256" key="2">
    <source>
        <dbReference type="ARBA" id="ARBA00007739"/>
    </source>
</evidence>
<dbReference type="GO" id="GO:0006508">
    <property type="term" value="P:proteolysis"/>
    <property type="evidence" value="ECO:0007669"/>
    <property type="project" value="UniProtKB-KW"/>
</dbReference>
<evidence type="ECO:0000256" key="15">
    <source>
        <dbReference type="ARBA" id="ARBA00023316"/>
    </source>
</evidence>
<dbReference type="InterPro" id="IPR012338">
    <property type="entry name" value="Beta-lactam/transpept-like"/>
</dbReference>
<evidence type="ECO:0000256" key="18">
    <source>
        <dbReference type="SAM" id="MobiDB-lite"/>
    </source>
</evidence>
<dbReference type="InterPro" id="IPR001460">
    <property type="entry name" value="PCN-bd_Tpept"/>
</dbReference>
<feature type="region of interest" description="Disordered" evidence="18">
    <location>
        <begin position="561"/>
        <end position="582"/>
    </location>
</feature>
<dbReference type="InterPro" id="IPR050396">
    <property type="entry name" value="Glycosyltr_51/Transpeptidase"/>
</dbReference>
<evidence type="ECO:0000259" key="20">
    <source>
        <dbReference type="Pfam" id="PF00912"/>
    </source>
</evidence>
<sequence>MKTKASFKNSSFWRKLQPVWDRYQLGRLLILSFMTIFLLTSVYLVAIAKTSHVQKLETSLSQTTNIYDNSGKEAGSLYSQKGTYVKYDQISQNMRDAVLSIEDRNFYKEHGFSVSGLGRAAFLFVRNRLTGSHVISGGGSTITQQLVKNAYLTQEQTFTRKAKEIFLSMQVEQVYSKNQILTMYMNNAWFGHGVWGVEDASEKYFGVHAKDLNTEQAATLAGMLTNPAGFNPIDNPVRSKARRNLVLQTMYENKKLTKDQEKAAQATDIVLNDNYTGEDSYKYPWFFDAVISEAVNKYGLDEKDIMNHGYKIYTTLNQKDQENLQKDFQQGRLFGNQSQAQAASIVLNAQTGGVRAVIGGRETQHTFRGFNRATQSKLQPGSIIKPLVVYAPALQAGYKIDTKLPNRKMNFGTNNYSPNNALNVQTDDVPMYEALEHSYNIPAVYLLNKLGVNVGWNSGKKFGLPLVDSDKNFSLALGGLTNGVSPQQMASAYTAFANDGTMSQAHYITKIVDSTGKVIVSQPKVKQTQVISKSVADNMTKMMLGTYTSGTGTGAAPSGYKIAGKTGTTENPNDPNNANSSKDSWAVAYTKDIVQVSWEGLEGSNSTSSLPIGLMGTIGYFVKTSLGQILPNTSESSFTVQDASQASSTTNSSSNSSNSNWFQNAANSFNNGVNTTVAGAAKVWDTITGAFNKN</sequence>
<keyword evidence="14" id="KW-0511">Multifunctional enzyme</keyword>
<evidence type="ECO:0000256" key="8">
    <source>
        <dbReference type="ARBA" id="ARBA00022692"/>
    </source>
</evidence>
<protein>
    <submittedName>
        <fullName evidence="21">Membrane carboxypeptidase</fullName>
    </submittedName>
</protein>
<keyword evidence="6" id="KW-0328">Glycosyltransferase</keyword>
<comment type="similarity">
    <text evidence="1">In the C-terminal section; belongs to the transpeptidase family.</text>
</comment>
<evidence type="ECO:0000259" key="19">
    <source>
        <dbReference type="Pfam" id="PF00905"/>
    </source>
</evidence>
<evidence type="ECO:0000256" key="10">
    <source>
        <dbReference type="ARBA" id="ARBA00022960"/>
    </source>
</evidence>
<evidence type="ECO:0000256" key="14">
    <source>
        <dbReference type="ARBA" id="ARBA00023268"/>
    </source>
</evidence>
<keyword evidence="13" id="KW-0472">Membrane</keyword>
<evidence type="ECO:0000256" key="16">
    <source>
        <dbReference type="ARBA" id="ARBA00034000"/>
    </source>
</evidence>
<dbReference type="Pfam" id="PF00912">
    <property type="entry name" value="Transgly"/>
    <property type="match status" value="1"/>
</dbReference>
<keyword evidence="10" id="KW-0133">Cell shape</keyword>
<organism evidence="21 22">
    <name type="scientific">Fructobacillus pseudoficulneus</name>
    <dbReference type="NCBI Taxonomy" id="220714"/>
    <lineage>
        <taxon>Bacteria</taxon>
        <taxon>Bacillati</taxon>
        <taxon>Bacillota</taxon>
        <taxon>Bacilli</taxon>
        <taxon>Lactobacillales</taxon>
        <taxon>Lactobacillaceae</taxon>
        <taxon>Fructobacillus</taxon>
    </lineage>
</organism>
<feature type="domain" description="Glycosyl transferase family 51" evidence="20">
    <location>
        <begin position="74"/>
        <end position="250"/>
    </location>
</feature>
<dbReference type="GO" id="GO:0008955">
    <property type="term" value="F:peptidoglycan glycosyltransferase activity"/>
    <property type="evidence" value="ECO:0007669"/>
    <property type="project" value="UniProtKB-EC"/>
</dbReference>
<gene>
    <name evidence="21" type="ORF">FPFC_010950</name>
</gene>
<dbReference type="Proteomes" id="UP000061227">
    <property type="component" value="Unassembled WGS sequence"/>
</dbReference>
<comment type="catalytic activity">
    <reaction evidence="17">
        <text>[GlcNAc-(1-&gt;4)-Mur2Ac(oyl-L-Ala-gamma-D-Glu-L-Lys-D-Ala-D-Ala)](n)-di-trans,octa-cis-undecaprenyl diphosphate + beta-D-GlcNAc-(1-&gt;4)-Mur2Ac(oyl-L-Ala-gamma-D-Glu-L-Lys-D-Ala-D-Ala)-di-trans,octa-cis-undecaprenyl diphosphate = [GlcNAc-(1-&gt;4)-Mur2Ac(oyl-L-Ala-gamma-D-Glu-L-Lys-D-Ala-D-Ala)](n+1)-di-trans,octa-cis-undecaprenyl diphosphate + di-trans,octa-cis-undecaprenyl diphosphate + H(+)</text>
        <dbReference type="Rhea" id="RHEA:23708"/>
        <dbReference type="Rhea" id="RHEA-COMP:9602"/>
        <dbReference type="Rhea" id="RHEA-COMP:9603"/>
        <dbReference type="ChEBI" id="CHEBI:15378"/>
        <dbReference type="ChEBI" id="CHEBI:58405"/>
        <dbReference type="ChEBI" id="CHEBI:60033"/>
        <dbReference type="ChEBI" id="CHEBI:78435"/>
        <dbReference type="EC" id="2.4.99.28"/>
    </reaction>
</comment>
<dbReference type="PANTHER" id="PTHR32282:SF32">
    <property type="entry name" value="PENICILLIN-BINDING PROTEIN 2A"/>
    <property type="match status" value="1"/>
</dbReference>
<dbReference type="NCBIfam" id="TIGR02074">
    <property type="entry name" value="PBP_1a_fam"/>
    <property type="match status" value="1"/>
</dbReference>
<dbReference type="RefSeq" id="WP_059375384.1">
    <property type="nucleotide sequence ID" value="NZ_DF968063.1"/>
</dbReference>
<evidence type="ECO:0000256" key="11">
    <source>
        <dbReference type="ARBA" id="ARBA00022984"/>
    </source>
</evidence>
<dbReference type="GO" id="GO:0030288">
    <property type="term" value="C:outer membrane-bounded periplasmic space"/>
    <property type="evidence" value="ECO:0007669"/>
    <property type="project" value="TreeGrafter"/>
</dbReference>
<dbReference type="STRING" id="220714.SAMN05660469_0167"/>
<name>A0A3F3GTI0_9LACO</name>
<dbReference type="FunFam" id="1.10.3810.10:FF:000001">
    <property type="entry name" value="Penicillin-binding protein 1A"/>
    <property type="match status" value="1"/>
</dbReference>
<dbReference type="EMBL" id="DF968063">
    <property type="protein sequence ID" value="GAP02217.1"/>
    <property type="molecule type" value="Genomic_DNA"/>
</dbReference>
<evidence type="ECO:0000256" key="9">
    <source>
        <dbReference type="ARBA" id="ARBA00022801"/>
    </source>
</evidence>
<dbReference type="SUPFAM" id="SSF53955">
    <property type="entry name" value="Lysozyme-like"/>
    <property type="match status" value="1"/>
</dbReference>
<keyword evidence="5" id="KW-0645">Protease</keyword>
<keyword evidence="3" id="KW-1003">Cell membrane</keyword>
<keyword evidence="7" id="KW-0808">Transferase</keyword>
<dbReference type="GO" id="GO:0008360">
    <property type="term" value="P:regulation of cell shape"/>
    <property type="evidence" value="ECO:0007669"/>
    <property type="project" value="UniProtKB-KW"/>
</dbReference>
<evidence type="ECO:0000313" key="21">
    <source>
        <dbReference type="EMBL" id="GAP02217.1"/>
    </source>
</evidence>
<dbReference type="AlphaFoldDB" id="A0A3F3GTI0"/>
<evidence type="ECO:0000256" key="1">
    <source>
        <dbReference type="ARBA" id="ARBA00007090"/>
    </source>
</evidence>
<keyword evidence="12" id="KW-1133">Transmembrane helix</keyword>
<keyword evidence="4 21" id="KW-0121">Carboxypeptidase</keyword>
<dbReference type="GO" id="GO:0071555">
    <property type="term" value="P:cell wall organization"/>
    <property type="evidence" value="ECO:0007669"/>
    <property type="project" value="UniProtKB-KW"/>
</dbReference>
<feature type="domain" description="Penicillin-binding protein transpeptidase" evidence="19">
    <location>
        <begin position="345"/>
        <end position="591"/>
    </location>
</feature>
<keyword evidence="11" id="KW-0573">Peptidoglycan synthesis</keyword>
<keyword evidence="8" id="KW-0812">Transmembrane</keyword>
<reference evidence="21 22" key="1">
    <citation type="journal article" date="2015" name="BMC Genomics">
        <title>Comparative genomics of Fructobacillus spp. and Leuconostoc spp. reveals niche-specific evolution of Fructobacillus spp.</title>
        <authorList>
            <person name="Endo A."/>
            <person name="Tanizawa Y."/>
            <person name="Tanaka N."/>
            <person name="Maeno S."/>
            <person name="Kumar H."/>
            <person name="Shiwa Y."/>
            <person name="Okada S."/>
            <person name="Yoshikawa H."/>
            <person name="Dicks L."/>
            <person name="Nakagawa J."/>
            <person name="Arita M."/>
        </authorList>
    </citation>
    <scope>NUCLEOTIDE SEQUENCE [LARGE SCALE GENOMIC DNA]</scope>
    <source>
        <strain evidence="21 22">DSM 15468</strain>
    </source>
</reference>
<dbReference type="Gene3D" id="3.40.710.10">
    <property type="entry name" value="DD-peptidase/beta-lactamase superfamily"/>
    <property type="match status" value="1"/>
</dbReference>
<comment type="catalytic activity">
    <reaction evidence="16">
        <text>Preferential cleavage: (Ac)2-L-Lys-D-Ala-|-D-Ala. Also transpeptidation of peptidyl-alanyl moieties that are N-acyl substituents of D-alanine.</text>
        <dbReference type="EC" id="3.4.16.4"/>
    </reaction>
</comment>
<evidence type="ECO:0000256" key="12">
    <source>
        <dbReference type="ARBA" id="ARBA00022989"/>
    </source>
</evidence>
<dbReference type="InterPro" id="IPR001264">
    <property type="entry name" value="Glyco_trans_51"/>
</dbReference>
<keyword evidence="22" id="KW-1185">Reference proteome</keyword>
<evidence type="ECO:0000256" key="3">
    <source>
        <dbReference type="ARBA" id="ARBA00022475"/>
    </source>
</evidence>
<evidence type="ECO:0000256" key="5">
    <source>
        <dbReference type="ARBA" id="ARBA00022670"/>
    </source>
</evidence>
<dbReference type="GO" id="GO:0009002">
    <property type="term" value="F:serine-type D-Ala-D-Ala carboxypeptidase activity"/>
    <property type="evidence" value="ECO:0007669"/>
    <property type="project" value="UniProtKB-EC"/>
</dbReference>
<dbReference type="GO" id="GO:0009252">
    <property type="term" value="P:peptidoglycan biosynthetic process"/>
    <property type="evidence" value="ECO:0007669"/>
    <property type="project" value="UniProtKB-KW"/>
</dbReference>
<evidence type="ECO:0000313" key="22">
    <source>
        <dbReference type="Proteomes" id="UP000061227"/>
    </source>
</evidence>
<dbReference type="InterPro" id="IPR036950">
    <property type="entry name" value="PBP_transglycosylase"/>
</dbReference>
<evidence type="ECO:0000256" key="13">
    <source>
        <dbReference type="ARBA" id="ARBA00023136"/>
    </source>
</evidence>
<evidence type="ECO:0000256" key="4">
    <source>
        <dbReference type="ARBA" id="ARBA00022645"/>
    </source>
</evidence>
<dbReference type="OrthoDB" id="9766909at2"/>
<dbReference type="PANTHER" id="PTHR32282">
    <property type="entry name" value="BINDING PROTEIN TRANSPEPTIDASE, PUTATIVE-RELATED"/>
    <property type="match status" value="1"/>
</dbReference>
<dbReference type="Gene3D" id="1.10.3810.10">
    <property type="entry name" value="Biosynthetic peptidoglycan transglycosylase-like"/>
    <property type="match status" value="1"/>
</dbReference>
<dbReference type="Pfam" id="PF00905">
    <property type="entry name" value="Transpeptidase"/>
    <property type="match status" value="1"/>
</dbReference>
<accession>A0A3F3GTI0</accession>
<dbReference type="GO" id="GO:0008658">
    <property type="term" value="F:penicillin binding"/>
    <property type="evidence" value="ECO:0007669"/>
    <property type="project" value="InterPro"/>
</dbReference>